<protein>
    <submittedName>
        <fullName evidence="2">Restriction endonuclease</fullName>
        <ecNumber evidence="2">3.1.21.-</ecNumber>
    </submittedName>
</protein>
<organism evidence="2 3">
    <name type="scientific">Alteriqipengyuania abyssalis</name>
    <dbReference type="NCBI Taxonomy" id="2860200"/>
    <lineage>
        <taxon>Bacteria</taxon>
        <taxon>Pseudomonadati</taxon>
        <taxon>Pseudomonadota</taxon>
        <taxon>Alphaproteobacteria</taxon>
        <taxon>Sphingomonadales</taxon>
        <taxon>Erythrobacteraceae</taxon>
        <taxon>Alteriqipengyuania</taxon>
    </lineage>
</organism>
<evidence type="ECO:0000313" key="3">
    <source>
        <dbReference type="Proteomes" id="UP000759298"/>
    </source>
</evidence>
<reference evidence="2 3" key="1">
    <citation type="submission" date="2021-07" db="EMBL/GenBank/DDBJ databases">
        <title>Alteriqipengyuania abyssalis NZ-12B nov, sp.nov isolated from deep sea sponge in pacific ocean.</title>
        <authorList>
            <person name="Tareen S."/>
            <person name="Wink J."/>
        </authorList>
    </citation>
    <scope>NUCLEOTIDE SEQUENCE [LARGE SCALE GENOMIC DNA]</scope>
    <source>
        <strain evidence="2 3">NZ-12B</strain>
    </source>
</reference>
<dbReference type="SUPFAM" id="SSF52980">
    <property type="entry name" value="Restriction endonuclease-like"/>
    <property type="match status" value="1"/>
</dbReference>
<dbReference type="RefSeq" id="WP_222823467.1">
    <property type="nucleotide sequence ID" value="NZ_JAHWXP010000001.1"/>
</dbReference>
<dbReference type="EMBL" id="JAHWXP010000001">
    <property type="protein sequence ID" value="MBY8335687.1"/>
    <property type="molecule type" value="Genomic_DNA"/>
</dbReference>
<dbReference type="InterPro" id="IPR011335">
    <property type="entry name" value="Restrct_endonuc-II-like"/>
</dbReference>
<proteinExistence type="predicted"/>
<keyword evidence="2" id="KW-0255">Endonuclease</keyword>
<dbReference type="EC" id="3.1.21.-" evidence="2"/>
<dbReference type="InterPro" id="IPR007560">
    <property type="entry name" value="Restrct_endonuc_IV_Mrr"/>
</dbReference>
<gene>
    <name evidence="2" type="ORF">KYN89_01370</name>
</gene>
<evidence type="ECO:0000313" key="2">
    <source>
        <dbReference type="EMBL" id="MBY8335687.1"/>
    </source>
</evidence>
<comment type="caution">
    <text evidence="2">The sequence shown here is derived from an EMBL/GenBank/DDBJ whole genome shotgun (WGS) entry which is preliminary data.</text>
</comment>
<dbReference type="GO" id="GO:0004519">
    <property type="term" value="F:endonuclease activity"/>
    <property type="evidence" value="ECO:0007669"/>
    <property type="project" value="UniProtKB-KW"/>
</dbReference>
<dbReference type="Pfam" id="PF04471">
    <property type="entry name" value="Mrr_cat"/>
    <property type="match status" value="1"/>
</dbReference>
<keyword evidence="2" id="KW-0540">Nuclease</keyword>
<dbReference type="Proteomes" id="UP000759298">
    <property type="component" value="Unassembled WGS sequence"/>
</dbReference>
<evidence type="ECO:0000259" key="1">
    <source>
        <dbReference type="Pfam" id="PF04471"/>
    </source>
</evidence>
<keyword evidence="2" id="KW-0378">Hydrolase</keyword>
<sequence length="289" mass="32798">MMHDCILEIFWPKKKIAEFLVGAGCPKAYLPSLLESSRHEVVVHAFSRLGARDDRGYSVFQTLLDRLVNWSYFDPYWFKTMGKLDETSARQKLHDLKESVANRNAATTQQRSRAMASRKSVDKSASLKNLKKAFVEIYGEGMTAQARGHLFEKFLKLIFDVNEIPMGEPFRIVGEQIDGSFKFEGENYIVEAKWQDPVSSTSQLYTFAHKVDGKMHGRGVFISVNAFSNEAIEAIVRGKHIQTILVDGEDLSFILEGQVSLTELIDYKVRAAQTRGDVYVCAVRRESKI</sequence>
<accession>A0ABS7P9E7</accession>
<dbReference type="GO" id="GO:0016787">
    <property type="term" value="F:hydrolase activity"/>
    <property type="evidence" value="ECO:0007669"/>
    <property type="project" value="UniProtKB-KW"/>
</dbReference>
<name>A0ABS7P9E7_9SPHN</name>
<feature type="domain" description="Restriction endonuclease type IV Mrr" evidence="1">
    <location>
        <begin position="150"/>
        <end position="251"/>
    </location>
</feature>
<keyword evidence="3" id="KW-1185">Reference proteome</keyword>